<feature type="domain" description="YCII-related" evidence="2">
    <location>
        <begin position="25"/>
        <end position="90"/>
    </location>
</feature>
<dbReference type="InterPro" id="IPR005545">
    <property type="entry name" value="YCII"/>
</dbReference>
<organism evidence="3 4">
    <name type="scientific">Lottiidibacillus patelloidae</name>
    <dbReference type="NCBI Taxonomy" id="2670334"/>
    <lineage>
        <taxon>Bacteria</taxon>
        <taxon>Bacillati</taxon>
        <taxon>Bacillota</taxon>
        <taxon>Bacilli</taxon>
        <taxon>Bacillales</taxon>
        <taxon>Bacillaceae</taxon>
        <taxon>Lottiidibacillus</taxon>
    </lineage>
</organism>
<keyword evidence="4" id="KW-1185">Reference proteome</keyword>
<sequence>MRERNQYIYQLKVIPRLQEEANWTKKDSNIVTEHFKRLQILTEEKIVILAGRTLSIGEEGFGIVIFEAESDDEAQLIMENDPAIKKGIMTAKLYPYRVALMRS</sequence>
<comment type="similarity">
    <text evidence="1">Belongs to the YciI family.</text>
</comment>
<reference evidence="3 4" key="2">
    <citation type="submission" date="2017-09" db="EMBL/GenBank/DDBJ databases">
        <title>Bacillus patelloidae sp. nov., isolated from the intestinal tract of a marine limpet.</title>
        <authorList>
            <person name="Liu R."/>
            <person name="Dong C."/>
            <person name="Shao Z."/>
        </authorList>
    </citation>
    <scope>NUCLEOTIDE SEQUENCE [LARGE SCALE GENOMIC DNA]</scope>
    <source>
        <strain evidence="3 4">SA5d-4</strain>
    </source>
</reference>
<evidence type="ECO:0000259" key="2">
    <source>
        <dbReference type="Pfam" id="PF03795"/>
    </source>
</evidence>
<evidence type="ECO:0000313" key="4">
    <source>
        <dbReference type="Proteomes" id="UP000217083"/>
    </source>
</evidence>
<dbReference type="EMBL" id="NPIA01000007">
    <property type="protein sequence ID" value="OZM56213.1"/>
    <property type="molecule type" value="Genomic_DNA"/>
</dbReference>
<protein>
    <recommendedName>
        <fullName evidence="2">YCII-related domain-containing protein</fullName>
    </recommendedName>
</protein>
<dbReference type="AlphaFoldDB" id="A0A263BR80"/>
<name>A0A263BR80_9BACI</name>
<accession>A0A263BR80</accession>
<dbReference type="Proteomes" id="UP000217083">
    <property type="component" value="Unassembled WGS sequence"/>
</dbReference>
<reference evidence="4" key="1">
    <citation type="submission" date="2017-08" db="EMBL/GenBank/DDBJ databases">
        <authorList>
            <person name="Huang Z."/>
        </authorList>
    </citation>
    <scope>NUCLEOTIDE SEQUENCE [LARGE SCALE GENOMIC DNA]</scope>
    <source>
        <strain evidence="4">SA5d-4</strain>
    </source>
</reference>
<dbReference type="InterPro" id="IPR011008">
    <property type="entry name" value="Dimeric_a/b-barrel"/>
</dbReference>
<proteinExistence type="inferred from homology"/>
<dbReference type="SUPFAM" id="SSF54909">
    <property type="entry name" value="Dimeric alpha+beta barrel"/>
    <property type="match status" value="1"/>
</dbReference>
<evidence type="ECO:0000313" key="3">
    <source>
        <dbReference type="EMBL" id="OZM56213.1"/>
    </source>
</evidence>
<dbReference type="Gene3D" id="3.30.70.1060">
    <property type="entry name" value="Dimeric alpha+beta barrel"/>
    <property type="match status" value="1"/>
</dbReference>
<dbReference type="RefSeq" id="WP_094925633.1">
    <property type="nucleotide sequence ID" value="NZ_NPIA01000007.1"/>
</dbReference>
<comment type="caution">
    <text evidence="3">The sequence shown here is derived from an EMBL/GenBank/DDBJ whole genome shotgun (WGS) entry which is preliminary data.</text>
</comment>
<evidence type="ECO:0000256" key="1">
    <source>
        <dbReference type="ARBA" id="ARBA00007689"/>
    </source>
</evidence>
<gene>
    <name evidence="3" type="ORF">CIB95_12360</name>
</gene>
<dbReference type="Pfam" id="PF03795">
    <property type="entry name" value="YCII"/>
    <property type="match status" value="1"/>
</dbReference>